<dbReference type="Proteomes" id="UP000717996">
    <property type="component" value="Unassembled WGS sequence"/>
</dbReference>
<dbReference type="EMBL" id="JAANIT010000993">
    <property type="protein sequence ID" value="KAG1542961.1"/>
    <property type="molecule type" value="Genomic_DNA"/>
</dbReference>
<evidence type="ECO:0000313" key="2">
    <source>
        <dbReference type="Proteomes" id="UP000717996"/>
    </source>
</evidence>
<evidence type="ECO:0000313" key="1">
    <source>
        <dbReference type="EMBL" id="KAG1542961.1"/>
    </source>
</evidence>
<sequence length="84" mass="9798">MRSCSMNFDLVDTAEWIETLSKDRSLPAFRLLAIYEDSFKSGFCMSYYQTKETCEMALVLGQSPMIDSEQFKKYLHHWQSVGIL</sequence>
<proteinExistence type="predicted"/>
<dbReference type="AlphaFoldDB" id="A0A9P6Y9R5"/>
<protein>
    <submittedName>
        <fullName evidence="1">Uncharacterized protein</fullName>
    </submittedName>
</protein>
<reference evidence="1" key="1">
    <citation type="journal article" date="2020" name="Microb. Genom.">
        <title>Genetic diversity of clinical and environmental Mucorales isolates obtained from an investigation of mucormycosis cases among solid organ transplant recipients.</title>
        <authorList>
            <person name="Nguyen M.H."/>
            <person name="Kaul D."/>
            <person name="Muto C."/>
            <person name="Cheng S.J."/>
            <person name="Richter R.A."/>
            <person name="Bruno V.M."/>
            <person name="Liu G."/>
            <person name="Beyhan S."/>
            <person name="Sundermann A.J."/>
            <person name="Mounaud S."/>
            <person name="Pasculle A.W."/>
            <person name="Nierman W.C."/>
            <person name="Driscoll E."/>
            <person name="Cumbie R."/>
            <person name="Clancy C.J."/>
            <person name="Dupont C.L."/>
        </authorList>
    </citation>
    <scope>NUCLEOTIDE SEQUENCE</scope>
    <source>
        <strain evidence="1">GL16</strain>
    </source>
</reference>
<comment type="caution">
    <text evidence="1">The sequence shown here is derived from an EMBL/GenBank/DDBJ whole genome shotgun (WGS) entry which is preliminary data.</text>
</comment>
<accession>A0A9P6Y9R5</accession>
<organism evidence="1 2">
    <name type="scientific">Rhizopus oryzae</name>
    <name type="common">Mucormycosis agent</name>
    <name type="synonym">Rhizopus arrhizus var. delemar</name>
    <dbReference type="NCBI Taxonomy" id="64495"/>
    <lineage>
        <taxon>Eukaryota</taxon>
        <taxon>Fungi</taxon>
        <taxon>Fungi incertae sedis</taxon>
        <taxon>Mucoromycota</taxon>
        <taxon>Mucoromycotina</taxon>
        <taxon>Mucoromycetes</taxon>
        <taxon>Mucorales</taxon>
        <taxon>Mucorineae</taxon>
        <taxon>Rhizopodaceae</taxon>
        <taxon>Rhizopus</taxon>
    </lineage>
</organism>
<gene>
    <name evidence="1" type="ORF">G6F51_006962</name>
</gene>
<dbReference type="OrthoDB" id="2201829at2759"/>
<name>A0A9P6Y9R5_RHIOR</name>